<keyword evidence="1" id="KW-0812">Transmembrane</keyword>
<keyword evidence="1" id="KW-0472">Membrane</keyword>
<dbReference type="AlphaFoldDB" id="A0A7R6ST98"/>
<keyword evidence="3" id="KW-1185">Reference proteome</keyword>
<protein>
    <recommendedName>
        <fullName evidence="4">FixH family protein</fullName>
    </recommendedName>
</protein>
<dbReference type="KEGG" id="ajp:AMJAP_1854"/>
<evidence type="ECO:0000313" key="3">
    <source>
        <dbReference type="Proteomes" id="UP000595663"/>
    </source>
</evidence>
<dbReference type="EMBL" id="AP014545">
    <property type="protein sequence ID" value="BBB26445.1"/>
    <property type="molecule type" value="Genomic_DNA"/>
</dbReference>
<dbReference type="Pfam" id="PF05751">
    <property type="entry name" value="FixH"/>
    <property type="match status" value="1"/>
</dbReference>
<gene>
    <name evidence="2" type="ORF">AMJAP_1854</name>
</gene>
<feature type="transmembrane region" description="Helical" evidence="1">
    <location>
        <begin position="14"/>
        <end position="35"/>
    </location>
</feature>
<keyword evidence="1" id="KW-1133">Transmembrane helix</keyword>
<accession>A0A7R6ST98</accession>
<evidence type="ECO:0000313" key="2">
    <source>
        <dbReference type="EMBL" id="BBB26445.1"/>
    </source>
</evidence>
<proteinExistence type="predicted"/>
<dbReference type="RefSeq" id="WP_019622227.1">
    <property type="nucleotide sequence ID" value="NZ_AP014545.1"/>
</dbReference>
<evidence type="ECO:0000256" key="1">
    <source>
        <dbReference type="SAM" id="Phobius"/>
    </source>
</evidence>
<dbReference type="OrthoDB" id="5295180at2"/>
<sequence length="168" mass="18802">MTDQHSGPWHKQPWLWFILAPLIATVLYSTVYITASIVTNDGVVLDEYTKKAKAFHADNSRIEAARNIGLYGDLKLDQLTGDVVVKLNTSKAGSLPPQLELIIGHPSRASLDILVPLRELQSGYYTGSLDKTLQGRKFLIIQPADKAWQLRLEVEPPYDEQIFKLGSE</sequence>
<evidence type="ECO:0008006" key="4">
    <source>
        <dbReference type="Google" id="ProtNLM"/>
    </source>
</evidence>
<reference evidence="2 3" key="1">
    <citation type="journal article" date="2008" name="Int. J. Syst. Evol. Microbiol.">
        <title>Amphritea japonica sp. nov. and Amphritea balenae sp. nov., isolated from the sediment adjacent to sperm whale carcasses off Kagoshima, Japan.</title>
        <authorList>
            <person name="Miyazaki M."/>
            <person name="Nogi Y."/>
            <person name="Fujiwara Y."/>
            <person name="Kawato M."/>
            <person name="Nagahama T."/>
            <person name="Kubokawa K."/>
            <person name="Horikoshi K."/>
        </authorList>
    </citation>
    <scope>NUCLEOTIDE SEQUENCE [LARGE SCALE GENOMIC DNA]</scope>
    <source>
        <strain evidence="2 3">ATCC BAA-1530</strain>
    </source>
</reference>
<dbReference type="Proteomes" id="UP000595663">
    <property type="component" value="Chromosome"/>
</dbReference>
<organism evidence="2 3">
    <name type="scientific">Amphritea japonica ATCC BAA-1530</name>
    <dbReference type="NCBI Taxonomy" id="1278309"/>
    <lineage>
        <taxon>Bacteria</taxon>
        <taxon>Pseudomonadati</taxon>
        <taxon>Pseudomonadota</taxon>
        <taxon>Gammaproteobacteria</taxon>
        <taxon>Oceanospirillales</taxon>
        <taxon>Oceanospirillaceae</taxon>
        <taxon>Amphritea</taxon>
    </lineage>
</organism>
<dbReference type="InterPro" id="IPR008620">
    <property type="entry name" value="FixH"/>
</dbReference>
<name>A0A7R6ST98_9GAMM</name>